<accession>A0ABX7BM79</accession>
<dbReference type="Pfam" id="PF16252">
    <property type="entry name" value="DUF4908"/>
    <property type="match status" value="1"/>
</dbReference>
<dbReference type="InterPro" id="IPR032591">
    <property type="entry name" value="DUF4908"/>
</dbReference>
<evidence type="ECO:0000256" key="1">
    <source>
        <dbReference type="SAM" id="MobiDB-lite"/>
    </source>
</evidence>
<sequence length="266" mass="28272">MNSTVRVRTTDRSVLPAMALFAMVVTMLVAQAVPSTAAAQIRSNAQAEQSRGLRNRPSLPAQPGPGRYISETGQAFVLDRSGQRTLMRFEQGAEVWVLRPSPAPRGDVIYRNDAGDQVLRVTPDGGMTVFTTRAPQGTPVASAGSAPSLLPPTLTAVQLWNFIVRQSDRASRALGRLVVVDVDIEPGSEAVAADALSTAVDAIARMARSATLRREVAQVRRILVSDEGRPSVSFSQGTLRITIDADAGYAGRPSSARIVRVIAEGG</sequence>
<protein>
    <submittedName>
        <fullName evidence="3">DUF4908 domain-containing protein</fullName>
    </submittedName>
</protein>
<reference evidence="3 4" key="1">
    <citation type="submission" date="2021-01" db="EMBL/GenBank/DDBJ databases">
        <title>Brevundimonas vitis sp. nov., an bacterium isolated from grape (Vitis vinifera).</title>
        <authorList>
            <person name="Jiang L."/>
            <person name="Lee J."/>
        </authorList>
    </citation>
    <scope>NUCLEOTIDE SEQUENCE [LARGE SCALE GENOMIC DNA]</scope>
    <source>
        <strain evidence="3 4">GRTSA-9</strain>
    </source>
</reference>
<dbReference type="Proteomes" id="UP000595448">
    <property type="component" value="Chromosome"/>
</dbReference>
<feature type="region of interest" description="Disordered" evidence="1">
    <location>
        <begin position="43"/>
        <end position="66"/>
    </location>
</feature>
<proteinExistence type="predicted"/>
<feature type="signal peptide" evidence="2">
    <location>
        <begin position="1"/>
        <end position="32"/>
    </location>
</feature>
<evidence type="ECO:0000313" key="4">
    <source>
        <dbReference type="Proteomes" id="UP000595448"/>
    </source>
</evidence>
<evidence type="ECO:0000313" key="3">
    <source>
        <dbReference type="EMBL" id="QQQ17446.1"/>
    </source>
</evidence>
<gene>
    <name evidence="3" type="ORF">JIP62_08755</name>
</gene>
<evidence type="ECO:0000256" key="2">
    <source>
        <dbReference type="SAM" id="SignalP"/>
    </source>
</evidence>
<name>A0ABX7BM79_9CAUL</name>
<feature type="chain" id="PRO_5046286614" evidence="2">
    <location>
        <begin position="33"/>
        <end position="266"/>
    </location>
</feature>
<dbReference type="EMBL" id="CP067977">
    <property type="protein sequence ID" value="QQQ17446.1"/>
    <property type="molecule type" value="Genomic_DNA"/>
</dbReference>
<organism evidence="3 4">
    <name type="scientific">Brevundimonas vitisensis</name>
    <dbReference type="NCBI Taxonomy" id="2800818"/>
    <lineage>
        <taxon>Bacteria</taxon>
        <taxon>Pseudomonadati</taxon>
        <taxon>Pseudomonadota</taxon>
        <taxon>Alphaproteobacteria</taxon>
        <taxon>Caulobacterales</taxon>
        <taxon>Caulobacteraceae</taxon>
        <taxon>Brevundimonas</taxon>
    </lineage>
</organism>
<keyword evidence="2" id="KW-0732">Signal</keyword>
<keyword evidence="4" id="KW-1185">Reference proteome</keyword>